<name>A0A484CSL6_PERFV</name>
<evidence type="ECO:0000313" key="4">
    <source>
        <dbReference type="Proteomes" id="UP000295070"/>
    </source>
</evidence>
<organism evidence="3 4">
    <name type="scientific">Perca flavescens</name>
    <name type="common">American yellow perch</name>
    <name type="synonym">Morone flavescens</name>
    <dbReference type="NCBI Taxonomy" id="8167"/>
    <lineage>
        <taxon>Eukaryota</taxon>
        <taxon>Metazoa</taxon>
        <taxon>Chordata</taxon>
        <taxon>Craniata</taxon>
        <taxon>Vertebrata</taxon>
        <taxon>Euteleostomi</taxon>
        <taxon>Actinopterygii</taxon>
        <taxon>Neopterygii</taxon>
        <taxon>Teleostei</taxon>
        <taxon>Neoteleostei</taxon>
        <taxon>Acanthomorphata</taxon>
        <taxon>Eupercaria</taxon>
        <taxon>Perciformes</taxon>
        <taxon>Percoidei</taxon>
        <taxon>Percidae</taxon>
        <taxon>Percinae</taxon>
        <taxon>Perca</taxon>
    </lineage>
</organism>
<dbReference type="EMBL" id="SCKG01000011">
    <property type="protein sequence ID" value="TDH06446.1"/>
    <property type="molecule type" value="Genomic_DNA"/>
</dbReference>
<keyword evidence="1" id="KW-0732">Signal</keyword>
<dbReference type="Proteomes" id="UP000295070">
    <property type="component" value="Chromosome 11"/>
</dbReference>
<reference evidence="3 4" key="1">
    <citation type="submission" date="2019-01" db="EMBL/GenBank/DDBJ databases">
        <title>A chromosome-scale genome assembly of the yellow perch, Perca flavescens.</title>
        <authorList>
            <person name="Feron R."/>
            <person name="Morvezen R."/>
            <person name="Bestin A."/>
            <person name="Haffray P."/>
            <person name="Klopp C."/>
            <person name="Zahm M."/>
            <person name="Cabau C."/>
            <person name="Roques C."/>
            <person name="Donnadieu C."/>
            <person name="Bouchez O."/>
            <person name="Christie M."/>
            <person name="Larson W."/>
            <person name="Guiguen Y."/>
        </authorList>
    </citation>
    <scope>NUCLEOTIDE SEQUENCE [LARGE SCALE GENOMIC DNA]</scope>
    <source>
        <strain evidence="3">YP-PL-M2</strain>
        <tissue evidence="3">Blood</tissue>
    </source>
</reference>
<feature type="signal peptide" evidence="1">
    <location>
        <begin position="1"/>
        <end position="22"/>
    </location>
</feature>
<dbReference type="SMART" id="SM00034">
    <property type="entry name" value="CLECT"/>
    <property type="match status" value="1"/>
</dbReference>
<dbReference type="AlphaFoldDB" id="A0A484CSL6"/>
<dbReference type="InterPro" id="IPR016186">
    <property type="entry name" value="C-type_lectin-like/link_sf"/>
</dbReference>
<accession>A0A484CSL6</accession>
<dbReference type="InterPro" id="IPR001304">
    <property type="entry name" value="C-type_lectin-like"/>
</dbReference>
<sequence length="179" mass="19357">MASGFPFALLLCLSIGLLAASGEAPCPPGWTQFGSRCFAFYSETKSWINAENFCISAGGNLASIHSDEEQTFLKDFIKQVTGTYPDSWIGGFDAVKEGTWMWADGSKFNYNIWAEGQPDNFRGVENCIVMNWGAGTCMSINVPSGCLYSSSIISIIDSLSVRSADRNSSPLTDDSLSLV</sequence>
<dbReference type="PANTHER" id="PTHR22803">
    <property type="entry name" value="MANNOSE, PHOSPHOLIPASE, LECTIN RECEPTOR RELATED"/>
    <property type="match status" value="1"/>
</dbReference>
<feature type="chain" id="PRO_5019843958" description="C-type lectin domain-containing protein" evidence="1">
    <location>
        <begin position="23"/>
        <end position="179"/>
    </location>
</feature>
<dbReference type="PROSITE" id="PS50041">
    <property type="entry name" value="C_TYPE_LECTIN_2"/>
    <property type="match status" value="1"/>
</dbReference>
<dbReference type="SUPFAM" id="SSF56436">
    <property type="entry name" value="C-type lectin-like"/>
    <property type="match status" value="1"/>
</dbReference>
<proteinExistence type="predicted"/>
<dbReference type="PRINTS" id="PR01504">
    <property type="entry name" value="PNCREATITSAP"/>
</dbReference>
<dbReference type="InterPro" id="IPR016187">
    <property type="entry name" value="CTDL_fold"/>
</dbReference>
<evidence type="ECO:0000259" key="2">
    <source>
        <dbReference type="PROSITE" id="PS50041"/>
    </source>
</evidence>
<dbReference type="Pfam" id="PF00059">
    <property type="entry name" value="Lectin_C"/>
    <property type="match status" value="1"/>
</dbReference>
<dbReference type="STRING" id="8167.A0A484CSL6"/>
<evidence type="ECO:0000256" key="1">
    <source>
        <dbReference type="SAM" id="SignalP"/>
    </source>
</evidence>
<comment type="caution">
    <text evidence="3">The sequence shown here is derived from an EMBL/GenBank/DDBJ whole genome shotgun (WGS) entry which is preliminary data.</text>
</comment>
<dbReference type="Gene3D" id="3.10.100.10">
    <property type="entry name" value="Mannose-Binding Protein A, subunit A"/>
    <property type="match status" value="1"/>
</dbReference>
<feature type="domain" description="C-type lectin" evidence="2">
    <location>
        <begin position="33"/>
        <end position="137"/>
    </location>
</feature>
<dbReference type="InterPro" id="IPR050111">
    <property type="entry name" value="C-type_lectin/snaclec_domain"/>
</dbReference>
<protein>
    <recommendedName>
        <fullName evidence="2">C-type lectin domain-containing protein</fullName>
    </recommendedName>
</protein>
<gene>
    <name evidence="3" type="ORF">EPR50_G00113310</name>
</gene>
<keyword evidence="4" id="KW-1185">Reference proteome</keyword>
<evidence type="ECO:0000313" key="3">
    <source>
        <dbReference type="EMBL" id="TDH06446.1"/>
    </source>
</evidence>